<reference evidence="14 15" key="1">
    <citation type="submission" date="2018-11" db="EMBL/GenBank/DDBJ databases">
        <authorList>
            <consortium name="Pathogen Informatics"/>
        </authorList>
    </citation>
    <scope>NUCLEOTIDE SEQUENCE [LARGE SCALE GENOMIC DNA]</scope>
    <source>
        <strain evidence="14 15">Egypt</strain>
    </source>
</reference>
<evidence type="ECO:0000259" key="13">
    <source>
        <dbReference type="PROSITE" id="PS50157"/>
    </source>
</evidence>
<dbReference type="GO" id="GO:0001228">
    <property type="term" value="F:DNA-binding transcription activator activity, RNA polymerase II-specific"/>
    <property type="evidence" value="ECO:0007669"/>
    <property type="project" value="TreeGrafter"/>
</dbReference>
<evidence type="ECO:0000256" key="7">
    <source>
        <dbReference type="ARBA" id="ARBA00023015"/>
    </source>
</evidence>
<dbReference type="Gene3D" id="3.30.160.60">
    <property type="entry name" value="Classic Zinc Finger"/>
    <property type="match status" value="4"/>
</dbReference>
<proteinExistence type="inferred from homology"/>
<dbReference type="Proteomes" id="UP000272942">
    <property type="component" value="Unassembled WGS sequence"/>
</dbReference>
<dbReference type="OrthoDB" id="6274627at2759"/>
<dbReference type="PROSITE" id="PS00028">
    <property type="entry name" value="ZINC_FINGER_C2H2_1"/>
    <property type="match status" value="5"/>
</dbReference>
<evidence type="ECO:0000256" key="3">
    <source>
        <dbReference type="ARBA" id="ARBA00022723"/>
    </source>
</evidence>
<accession>A0A3P8L139</accession>
<comment type="similarity">
    <text evidence="2">Belongs to the krueppel C2H2-type zinc-finger protein family.</text>
</comment>
<dbReference type="PANTHER" id="PTHR24393:SF34">
    <property type="entry name" value="PR_SET DOMAIN 13"/>
    <property type="match status" value="1"/>
</dbReference>
<evidence type="ECO:0000256" key="10">
    <source>
        <dbReference type="ARBA" id="ARBA00023242"/>
    </source>
</evidence>
<evidence type="ECO:0000256" key="8">
    <source>
        <dbReference type="ARBA" id="ARBA00023125"/>
    </source>
</evidence>
<keyword evidence="3" id="KW-0479">Metal-binding</keyword>
<feature type="region of interest" description="Disordered" evidence="12">
    <location>
        <begin position="1"/>
        <end position="20"/>
    </location>
</feature>
<feature type="domain" description="C2H2-type" evidence="13">
    <location>
        <begin position="177"/>
        <end position="205"/>
    </location>
</feature>
<evidence type="ECO:0000313" key="14">
    <source>
        <dbReference type="EMBL" id="VDP86616.1"/>
    </source>
</evidence>
<feature type="domain" description="C2H2-type" evidence="13">
    <location>
        <begin position="90"/>
        <end position="118"/>
    </location>
</feature>
<evidence type="ECO:0000256" key="9">
    <source>
        <dbReference type="ARBA" id="ARBA00023163"/>
    </source>
</evidence>
<keyword evidence="9" id="KW-0804">Transcription</keyword>
<keyword evidence="15" id="KW-1185">Reference proteome</keyword>
<keyword evidence="10" id="KW-0539">Nucleus</keyword>
<evidence type="ECO:0000256" key="11">
    <source>
        <dbReference type="PROSITE-ProRule" id="PRU00042"/>
    </source>
</evidence>
<dbReference type="PANTHER" id="PTHR24393">
    <property type="entry name" value="ZINC FINGER PROTEIN"/>
    <property type="match status" value="1"/>
</dbReference>
<gene>
    <name evidence="14" type="ORF">ECPE_LOCUS10180</name>
</gene>
<evidence type="ECO:0000256" key="4">
    <source>
        <dbReference type="ARBA" id="ARBA00022737"/>
    </source>
</evidence>
<dbReference type="FunFam" id="3.30.160.60:FF:000075">
    <property type="entry name" value="Putative zinc finger protein 536"/>
    <property type="match status" value="1"/>
</dbReference>
<comment type="subcellular location">
    <subcellularLocation>
        <location evidence="1">Nucleus</location>
    </subcellularLocation>
</comment>
<sequence length="231" mass="25722">MFLMAVGSSSSDTSEPPSSVVNTVRCVPVTATNLTLHSNGIRNEVLAAAAVVLKVSDDDVALRPNEDKQLTDTNGPVVSTSKSNAELLPFECEVCGKRLERARTLMLHKRAVHEGYRPFACEFCDFRFTQKGHLKQHIEAVHKDEKTCDCSVCGAPFRTEAELANHRLSTHELKRLFHCDLCDKNFTQANKLLIHKSTVHEGKRPFVCDVCGSTFTQLVHLKLHKETIHEG</sequence>
<dbReference type="SUPFAM" id="SSF57667">
    <property type="entry name" value="beta-beta-alpha zinc fingers"/>
    <property type="match status" value="3"/>
</dbReference>
<feature type="domain" description="C2H2-type" evidence="13">
    <location>
        <begin position="206"/>
        <end position="231"/>
    </location>
</feature>
<dbReference type="EMBL" id="UZAN01048636">
    <property type="protein sequence ID" value="VDP86616.1"/>
    <property type="molecule type" value="Genomic_DNA"/>
</dbReference>
<dbReference type="GO" id="GO:0000978">
    <property type="term" value="F:RNA polymerase II cis-regulatory region sequence-specific DNA binding"/>
    <property type="evidence" value="ECO:0007669"/>
    <property type="project" value="TreeGrafter"/>
</dbReference>
<dbReference type="GO" id="GO:0005634">
    <property type="term" value="C:nucleus"/>
    <property type="evidence" value="ECO:0007669"/>
    <property type="project" value="UniProtKB-SubCell"/>
</dbReference>
<dbReference type="FunFam" id="3.30.160.60:FF:000446">
    <property type="entry name" value="Zinc finger protein"/>
    <property type="match status" value="1"/>
</dbReference>
<keyword evidence="4" id="KW-0677">Repeat</keyword>
<dbReference type="GO" id="GO:0008270">
    <property type="term" value="F:zinc ion binding"/>
    <property type="evidence" value="ECO:0007669"/>
    <property type="project" value="UniProtKB-KW"/>
</dbReference>
<organism evidence="14 15">
    <name type="scientific">Echinostoma caproni</name>
    <dbReference type="NCBI Taxonomy" id="27848"/>
    <lineage>
        <taxon>Eukaryota</taxon>
        <taxon>Metazoa</taxon>
        <taxon>Spiralia</taxon>
        <taxon>Lophotrochozoa</taxon>
        <taxon>Platyhelminthes</taxon>
        <taxon>Trematoda</taxon>
        <taxon>Digenea</taxon>
        <taxon>Plagiorchiida</taxon>
        <taxon>Echinostomata</taxon>
        <taxon>Echinostomatoidea</taxon>
        <taxon>Echinostomatidae</taxon>
        <taxon>Echinostoma</taxon>
    </lineage>
</organism>
<keyword evidence="5 11" id="KW-0863">Zinc-finger</keyword>
<keyword evidence="8" id="KW-0238">DNA-binding</keyword>
<feature type="compositionally biased region" description="Low complexity" evidence="12">
    <location>
        <begin position="8"/>
        <end position="19"/>
    </location>
</feature>
<evidence type="ECO:0000256" key="2">
    <source>
        <dbReference type="ARBA" id="ARBA00006991"/>
    </source>
</evidence>
<evidence type="ECO:0000256" key="5">
    <source>
        <dbReference type="ARBA" id="ARBA00022771"/>
    </source>
</evidence>
<keyword evidence="7" id="KW-0805">Transcription regulation</keyword>
<name>A0A3P8L139_9TREM</name>
<feature type="domain" description="C2H2-type" evidence="13">
    <location>
        <begin position="148"/>
        <end position="176"/>
    </location>
</feature>
<dbReference type="InterPro" id="IPR013087">
    <property type="entry name" value="Znf_C2H2_type"/>
</dbReference>
<dbReference type="SMART" id="SM00355">
    <property type="entry name" value="ZnF_C2H2"/>
    <property type="match status" value="5"/>
</dbReference>
<dbReference type="InterPro" id="IPR036236">
    <property type="entry name" value="Znf_C2H2_sf"/>
</dbReference>
<feature type="domain" description="C2H2-type" evidence="13">
    <location>
        <begin position="119"/>
        <end position="147"/>
    </location>
</feature>
<evidence type="ECO:0000256" key="1">
    <source>
        <dbReference type="ARBA" id="ARBA00004123"/>
    </source>
</evidence>
<protein>
    <recommendedName>
        <fullName evidence="13">C2H2-type domain-containing protein</fullName>
    </recommendedName>
</protein>
<dbReference type="Pfam" id="PF00096">
    <property type="entry name" value="zf-C2H2"/>
    <property type="match status" value="5"/>
</dbReference>
<dbReference type="PROSITE" id="PS50157">
    <property type="entry name" value="ZINC_FINGER_C2H2_2"/>
    <property type="match status" value="5"/>
</dbReference>
<keyword evidence="6" id="KW-0862">Zinc</keyword>
<dbReference type="AlphaFoldDB" id="A0A3P8L139"/>
<evidence type="ECO:0000313" key="15">
    <source>
        <dbReference type="Proteomes" id="UP000272942"/>
    </source>
</evidence>
<evidence type="ECO:0000256" key="6">
    <source>
        <dbReference type="ARBA" id="ARBA00022833"/>
    </source>
</evidence>
<evidence type="ECO:0000256" key="12">
    <source>
        <dbReference type="SAM" id="MobiDB-lite"/>
    </source>
</evidence>